<comment type="caution">
    <text evidence="1">The sequence shown here is derived from an EMBL/GenBank/DDBJ whole genome shotgun (WGS) entry which is preliminary data.</text>
</comment>
<protein>
    <submittedName>
        <fullName evidence="1">Uncharacterized protein</fullName>
    </submittedName>
</protein>
<dbReference type="AlphaFoldDB" id="A0A7V0IA92"/>
<name>A0A7V0IA92_DESA2</name>
<gene>
    <name evidence="1" type="ORF">ENF30_02160</name>
</gene>
<proteinExistence type="predicted"/>
<dbReference type="Proteomes" id="UP000885706">
    <property type="component" value="Unassembled WGS sequence"/>
</dbReference>
<sequence length="196" mass="23566">MKNDVFFNLKRLLATKELVIYFIQKILGCEYEGKVLAKSQLHFNYRPLFTLFLQTEIDNKNMLKIINQHLGLPEDISWPRNRKGRLRHPKSWTRKFLKKHYPENFISTFIWLRKLIFVHFEAMIDIPQNVFFLIKARKIPFSLSQIERAYTCGELLKKIKKYNTFKLITITTPKMVAPKEKVFKALDWQDLEKCLR</sequence>
<organism evidence="1">
    <name type="scientific">Desulfofervidus auxilii</name>
    <dbReference type="NCBI Taxonomy" id="1621989"/>
    <lineage>
        <taxon>Bacteria</taxon>
        <taxon>Pseudomonadati</taxon>
        <taxon>Thermodesulfobacteriota</taxon>
        <taxon>Candidatus Desulfofervidia</taxon>
        <taxon>Candidatus Desulfofervidales</taxon>
        <taxon>Candidatus Desulfofervidaceae</taxon>
        <taxon>Candidatus Desulfofervidus</taxon>
    </lineage>
</organism>
<reference evidence="1" key="1">
    <citation type="journal article" date="2020" name="mSystems">
        <title>Genome- and Community-Level Interaction Insights into Carbon Utilization and Element Cycling Functions of Hydrothermarchaeota in Hydrothermal Sediment.</title>
        <authorList>
            <person name="Zhou Z."/>
            <person name="Liu Y."/>
            <person name="Xu W."/>
            <person name="Pan J."/>
            <person name="Luo Z.H."/>
            <person name="Li M."/>
        </authorList>
    </citation>
    <scope>NUCLEOTIDE SEQUENCE [LARGE SCALE GENOMIC DNA]</scope>
    <source>
        <strain evidence="1">HyVt-113</strain>
    </source>
</reference>
<accession>A0A7V0IA92</accession>
<evidence type="ECO:0000313" key="1">
    <source>
        <dbReference type="EMBL" id="HDD35584.1"/>
    </source>
</evidence>
<dbReference type="EMBL" id="DQWQ01000093">
    <property type="protein sequence ID" value="HDD35584.1"/>
    <property type="molecule type" value="Genomic_DNA"/>
</dbReference>